<dbReference type="EMBL" id="QAOQ01000001">
    <property type="protein sequence ID" value="PTR00918.1"/>
    <property type="molecule type" value="Genomic_DNA"/>
</dbReference>
<proteinExistence type="predicted"/>
<dbReference type="Proteomes" id="UP000244168">
    <property type="component" value="Unassembled WGS sequence"/>
</dbReference>
<dbReference type="OrthoDB" id="798305at2"/>
<comment type="caution">
    <text evidence="1">The sequence shown here is derived from an EMBL/GenBank/DDBJ whole genome shotgun (WGS) entry which is preliminary data.</text>
</comment>
<evidence type="ECO:0000313" key="1">
    <source>
        <dbReference type="EMBL" id="PTR00918.1"/>
    </source>
</evidence>
<dbReference type="RefSeq" id="WP_107826354.1">
    <property type="nucleotide sequence ID" value="NZ_CP160205.1"/>
</dbReference>
<name>A0A2T5JEQ1_9SPHI</name>
<evidence type="ECO:0000313" key="2">
    <source>
        <dbReference type="Proteomes" id="UP000244168"/>
    </source>
</evidence>
<keyword evidence="2" id="KW-1185">Reference proteome</keyword>
<protein>
    <submittedName>
        <fullName evidence="1">Uncharacterized protein</fullName>
    </submittedName>
</protein>
<reference evidence="1 2" key="1">
    <citation type="submission" date="2018-04" db="EMBL/GenBank/DDBJ databases">
        <title>Genomic Encyclopedia of Archaeal and Bacterial Type Strains, Phase II (KMG-II): from individual species to whole genera.</title>
        <authorList>
            <person name="Goeker M."/>
        </authorList>
    </citation>
    <scope>NUCLEOTIDE SEQUENCE [LARGE SCALE GENOMIC DNA]</scope>
    <source>
        <strain evidence="1 2">DSM 26809</strain>
    </source>
</reference>
<dbReference type="AlphaFoldDB" id="A0A2T5JEQ1"/>
<sequence>MNFRQAAAGYIVGAFSTEDLPLIAYNALLKGLDSPSLVILAGMSANDTFYDLTHYFKLALKEIGIAIPSKRDACIIYALSIADDIFSEKIDLAKGASKMYYEAINRFDFNSETQRYAYDSIGFEQVYSLLMEYEDTLDSWPINETLQQEIINELSVALRKWYNEMTQNFKF</sequence>
<organism evidence="1 2">
    <name type="scientific">Mucilaginibacter yixingensis</name>
    <dbReference type="NCBI Taxonomy" id="1295612"/>
    <lineage>
        <taxon>Bacteria</taxon>
        <taxon>Pseudomonadati</taxon>
        <taxon>Bacteroidota</taxon>
        <taxon>Sphingobacteriia</taxon>
        <taxon>Sphingobacteriales</taxon>
        <taxon>Sphingobacteriaceae</taxon>
        <taxon>Mucilaginibacter</taxon>
    </lineage>
</organism>
<gene>
    <name evidence="1" type="ORF">C8P68_101147</name>
</gene>
<accession>A0A2T5JEQ1</accession>